<dbReference type="Proteomes" id="UP000095230">
    <property type="component" value="Unassembled WGS sequence"/>
</dbReference>
<protein>
    <submittedName>
        <fullName evidence="1">1-deoxy-D-xylulose-5-phosphate synthase</fullName>
    </submittedName>
</protein>
<evidence type="ECO:0000313" key="2">
    <source>
        <dbReference type="Proteomes" id="UP000095230"/>
    </source>
</evidence>
<dbReference type="OrthoDB" id="1954843at2"/>
<accession>A0A1E5IVJ1</accession>
<comment type="caution">
    <text evidence="1">The sequence shown here is derived from an EMBL/GenBank/DDBJ whole genome shotgun (WGS) entry which is preliminary data.</text>
</comment>
<proteinExistence type="predicted"/>
<dbReference type="RefSeq" id="WP_069671141.1">
    <property type="nucleotide sequence ID" value="NZ_MCBT01000032.1"/>
</dbReference>
<dbReference type="STRING" id="23.BEL05_08475"/>
<evidence type="ECO:0000313" key="1">
    <source>
        <dbReference type="EMBL" id="OEG73933.1"/>
    </source>
</evidence>
<gene>
    <name evidence="1" type="ORF">BEL05_08475</name>
</gene>
<name>A0A1E5IVJ1_SHECO</name>
<reference evidence="1 2" key="1">
    <citation type="submission" date="2016-07" db="EMBL/GenBank/DDBJ databases">
        <title>Whole-genome of two Shewanella species isolated from a digestive organ of sea cucumber Apostichopus japonicus Selenka 1867.</title>
        <authorList>
            <person name="Hong H.-H."/>
            <person name="Choi H."/>
            <person name="Cheon S."/>
            <person name="Oh J.-S."/>
            <person name="Lee H.-G."/>
            <person name="Park C."/>
        </authorList>
    </citation>
    <scope>NUCLEOTIDE SEQUENCE [LARGE SCALE GENOMIC DNA]</scope>
    <source>
        <strain evidence="1 2">CSB03KR</strain>
    </source>
</reference>
<sequence length="113" mass="13007">MNEEFNGEELPSEFRLSKSKIMYIEDKSGGLEGLARIGRVYLSKTGKTLYYQGRKFQSLKGSGYKANYYEVDSGDHYWISGPRKDQSDRLYGGNRGVEIDEDIKNEYLRSINT</sequence>
<dbReference type="EMBL" id="MCBT01000032">
    <property type="protein sequence ID" value="OEG73933.1"/>
    <property type="molecule type" value="Genomic_DNA"/>
</dbReference>
<organism evidence="1 2">
    <name type="scientific">Shewanella colwelliana</name>
    <name type="common">Alteromonas colwelliana</name>
    <dbReference type="NCBI Taxonomy" id="23"/>
    <lineage>
        <taxon>Bacteria</taxon>
        <taxon>Pseudomonadati</taxon>
        <taxon>Pseudomonadota</taxon>
        <taxon>Gammaproteobacteria</taxon>
        <taxon>Alteromonadales</taxon>
        <taxon>Shewanellaceae</taxon>
        <taxon>Shewanella</taxon>
    </lineage>
</organism>
<dbReference type="AlphaFoldDB" id="A0A1E5IVJ1"/>